<name>A1BIK4_CHLPD</name>
<feature type="signal peptide" evidence="1">
    <location>
        <begin position="1"/>
        <end position="32"/>
    </location>
</feature>
<dbReference type="PROSITE" id="PS51257">
    <property type="entry name" value="PROKAR_LIPOPROTEIN"/>
    <property type="match status" value="1"/>
</dbReference>
<evidence type="ECO:0000256" key="1">
    <source>
        <dbReference type="SAM" id="SignalP"/>
    </source>
</evidence>
<dbReference type="EMBL" id="CP000492">
    <property type="protein sequence ID" value="ABL66231.1"/>
    <property type="molecule type" value="Genomic_DNA"/>
</dbReference>
<evidence type="ECO:0000259" key="2">
    <source>
        <dbReference type="Pfam" id="PF16747"/>
    </source>
</evidence>
<dbReference type="Pfam" id="PF16747">
    <property type="entry name" value="Adhesin_E"/>
    <property type="match status" value="1"/>
</dbReference>
<dbReference type="Proteomes" id="UP000008701">
    <property type="component" value="Chromosome"/>
</dbReference>
<organism evidence="3 4">
    <name type="scientific">Chlorobium phaeobacteroides (strain DSM 266 / SMG 266 / 2430)</name>
    <dbReference type="NCBI Taxonomy" id="290317"/>
    <lineage>
        <taxon>Bacteria</taxon>
        <taxon>Pseudomonadati</taxon>
        <taxon>Chlorobiota</taxon>
        <taxon>Chlorobiia</taxon>
        <taxon>Chlorobiales</taxon>
        <taxon>Chlorobiaceae</taxon>
        <taxon>Chlorobium/Pelodictyon group</taxon>
        <taxon>Chlorobium</taxon>
    </lineage>
</organism>
<dbReference type="KEGG" id="cph:Cpha266_2235"/>
<feature type="domain" description="Surface-adhesin protein E-like" evidence="2">
    <location>
        <begin position="35"/>
        <end position="134"/>
    </location>
</feature>
<dbReference type="InterPro" id="IPR031939">
    <property type="entry name" value="Adhesin_E-like"/>
</dbReference>
<keyword evidence="4" id="KW-1185">Reference proteome</keyword>
<proteinExistence type="predicted"/>
<accession>A1BIK4</accession>
<evidence type="ECO:0000313" key="4">
    <source>
        <dbReference type="Proteomes" id="UP000008701"/>
    </source>
</evidence>
<sequence precursor="true">MTNQTKSSTGMKYLKIACSIFVILACNVQAFAAAWDYVNEAKNYQYYIDVSSVKSEDGIISAWMKEVLKKKAKPYIVSGQTVHESKFKIQALESSDKIRVVDTVYYNSRGEVIRRLDAQYSEFVEPVPETIGEFWLLTLYVCKVMHSDSSKNQILGAPEEHATPLPNDKQRR</sequence>
<dbReference type="AlphaFoldDB" id="A1BIK4"/>
<reference evidence="3 4" key="1">
    <citation type="submission" date="2006-12" db="EMBL/GenBank/DDBJ databases">
        <title>Complete sequence of Chlorobium phaeobacteroides DSM 266.</title>
        <authorList>
            <consortium name="US DOE Joint Genome Institute"/>
            <person name="Copeland A."/>
            <person name="Lucas S."/>
            <person name="Lapidus A."/>
            <person name="Barry K."/>
            <person name="Detter J.C."/>
            <person name="Glavina del Rio T."/>
            <person name="Hammon N."/>
            <person name="Israni S."/>
            <person name="Pitluck S."/>
            <person name="Goltsman E."/>
            <person name="Schmutz J."/>
            <person name="Larimer F."/>
            <person name="Land M."/>
            <person name="Hauser L."/>
            <person name="Mikhailova N."/>
            <person name="Li T."/>
            <person name="Overmann J."/>
            <person name="Bryant D.A."/>
            <person name="Richardson P."/>
        </authorList>
    </citation>
    <scope>NUCLEOTIDE SEQUENCE [LARGE SCALE GENOMIC DNA]</scope>
    <source>
        <strain evidence="3 4">DSM 266</strain>
    </source>
</reference>
<keyword evidence="1" id="KW-0732">Signal</keyword>
<feature type="chain" id="PRO_5002632573" description="Surface-adhesin protein E-like domain-containing protein" evidence="1">
    <location>
        <begin position="33"/>
        <end position="172"/>
    </location>
</feature>
<dbReference type="HOGENOM" id="CLU_1552551_0_0_10"/>
<protein>
    <recommendedName>
        <fullName evidence="2">Surface-adhesin protein E-like domain-containing protein</fullName>
    </recommendedName>
</protein>
<gene>
    <name evidence="3" type="ordered locus">Cpha266_2235</name>
</gene>
<evidence type="ECO:0000313" key="3">
    <source>
        <dbReference type="EMBL" id="ABL66231.1"/>
    </source>
</evidence>